<evidence type="ECO:0000256" key="7">
    <source>
        <dbReference type="SAM" id="Phobius"/>
    </source>
</evidence>
<dbReference type="Pfam" id="PF20684">
    <property type="entry name" value="Fung_rhodopsin"/>
    <property type="match status" value="1"/>
</dbReference>
<dbReference type="Proteomes" id="UP000614610">
    <property type="component" value="Unassembled WGS sequence"/>
</dbReference>
<feature type="transmembrane region" description="Helical" evidence="7">
    <location>
        <begin position="208"/>
        <end position="231"/>
    </location>
</feature>
<dbReference type="PANTHER" id="PTHR33048:SF123">
    <property type="entry name" value="INTEGRAL MEMBRANE PROTEIN"/>
    <property type="match status" value="1"/>
</dbReference>
<dbReference type="AlphaFoldDB" id="A0A6G1MC69"/>
<name>A0A6G1MC69_ORBOL</name>
<evidence type="ECO:0000259" key="8">
    <source>
        <dbReference type="Pfam" id="PF20684"/>
    </source>
</evidence>
<dbReference type="EMBL" id="WIWT01000003">
    <property type="protein sequence ID" value="KAF3222424.1"/>
    <property type="molecule type" value="Genomic_DNA"/>
</dbReference>
<evidence type="ECO:0000256" key="6">
    <source>
        <dbReference type="SAM" id="MobiDB-lite"/>
    </source>
</evidence>
<reference evidence="9" key="1">
    <citation type="submission" date="2019-06" db="EMBL/GenBank/DDBJ databases">
        <authorList>
            <person name="Palmer J.M."/>
        </authorList>
    </citation>
    <scope>NUCLEOTIDE SEQUENCE</scope>
    <source>
        <strain evidence="9">TWF679</strain>
    </source>
</reference>
<evidence type="ECO:0000256" key="3">
    <source>
        <dbReference type="ARBA" id="ARBA00022989"/>
    </source>
</evidence>
<evidence type="ECO:0000256" key="4">
    <source>
        <dbReference type="ARBA" id="ARBA00023136"/>
    </source>
</evidence>
<proteinExistence type="inferred from homology"/>
<evidence type="ECO:0000256" key="1">
    <source>
        <dbReference type="ARBA" id="ARBA00004141"/>
    </source>
</evidence>
<organism evidence="9 10">
    <name type="scientific">Orbilia oligospora</name>
    <name type="common">Nematode-trapping fungus</name>
    <name type="synonym">Arthrobotrys oligospora</name>
    <dbReference type="NCBI Taxonomy" id="2813651"/>
    <lineage>
        <taxon>Eukaryota</taxon>
        <taxon>Fungi</taxon>
        <taxon>Dikarya</taxon>
        <taxon>Ascomycota</taxon>
        <taxon>Pezizomycotina</taxon>
        <taxon>Orbiliomycetes</taxon>
        <taxon>Orbiliales</taxon>
        <taxon>Orbiliaceae</taxon>
        <taxon>Orbilia</taxon>
    </lineage>
</organism>
<sequence length="480" mass="54030">MTASSSNYNLASTHNVLSRGYRAGDFNGIIIAEGRIENCNETQRVKYFILYGVCHFFSFTFLALRIYTRVFIVKYFGQDDVWILISAVIAWAIIGFDLSYVLAGAGGVHVTCIKPAVLVTTLKLKYITDPFYSLALQTIRMSMLTFYLRLSADPTFRRVVHWSMGVTWLIFIVLLLVFEFECTPPSKAWDLTVIYENLYNRYCLNRWALGWVWSVFAILCDCWVLILPLKMLLGLRVSPKERIVIIGIFGIGFMACAASIARIPAFKIMNESADPLWDQFNLTVTSVVEWNFSVMAACCPALKPLVGRWCPGLMAKLTQRSCGNYRSQVNRASGTIHATGMDNPSKLENGGSTLAASGSESPTTPRPFGKFRKLSIFIPGGRLNEFGMAPQMPPGERSRWRKIFGFFQRKKNIAGEEVNTTAWSSIEASGPNIGFWRNKDWSMDITNNDYCVDAKHTHQIPQQSSRKSRQDPVGNSDIPP</sequence>
<feature type="region of interest" description="Disordered" evidence="6">
    <location>
        <begin position="456"/>
        <end position="480"/>
    </location>
</feature>
<dbReference type="GO" id="GO:0016020">
    <property type="term" value="C:membrane"/>
    <property type="evidence" value="ECO:0007669"/>
    <property type="project" value="UniProtKB-SubCell"/>
</dbReference>
<feature type="transmembrane region" description="Helical" evidence="7">
    <location>
        <begin position="80"/>
        <end position="101"/>
    </location>
</feature>
<feature type="transmembrane region" description="Helical" evidence="7">
    <location>
        <begin position="160"/>
        <end position="178"/>
    </location>
</feature>
<comment type="subcellular location">
    <subcellularLocation>
        <location evidence="1">Membrane</location>
        <topology evidence="1">Multi-pass membrane protein</topology>
    </subcellularLocation>
</comment>
<dbReference type="PANTHER" id="PTHR33048">
    <property type="entry name" value="PTH11-LIKE INTEGRAL MEMBRANE PROTEIN (AFU_ORTHOLOGUE AFUA_5G11245)"/>
    <property type="match status" value="1"/>
</dbReference>
<comment type="similarity">
    <text evidence="5">Belongs to the SAT4 family.</text>
</comment>
<feature type="transmembrane region" description="Helical" evidence="7">
    <location>
        <begin position="243"/>
        <end position="261"/>
    </location>
</feature>
<dbReference type="InterPro" id="IPR049326">
    <property type="entry name" value="Rhodopsin_dom_fungi"/>
</dbReference>
<evidence type="ECO:0000256" key="5">
    <source>
        <dbReference type="ARBA" id="ARBA00038359"/>
    </source>
</evidence>
<keyword evidence="2 7" id="KW-0812">Transmembrane</keyword>
<accession>A0A6G1MC69</accession>
<feature type="region of interest" description="Disordered" evidence="6">
    <location>
        <begin position="336"/>
        <end position="370"/>
    </location>
</feature>
<evidence type="ECO:0000313" key="9">
    <source>
        <dbReference type="EMBL" id="KAF3222424.1"/>
    </source>
</evidence>
<feature type="domain" description="Rhodopsin" evidence="8">
    <location>
        <begin position="64"/>
        <end position="307"/>
    </location>
</feature>
<evidence type="ECO:0000313" key="10">
    <source>
        <dbReference type="Proteomes" id="UP000614610"/>
    </source>
</evidence>
<keyword evidence="3 7" id="KW-1133">Transmembrane helix</keyword>
<protein>
    <recommendedName>
        <fullName evidence="8">Rhodopsin domain-containing protein</fullName>
    </recommendedName>
</protein>
<dbReference type="OrthoDB" id="5329176at2759"/>
<feature type="transmembrane region" description="Helical" evidence="7">
    <location>
        <begin position="48"/>
        <end position="68"/>
    </location>
</feature>
<evidence type="ECO:0000256" key="2">
    <source>
        <dbReference type="ARBA" id="ARBA00022692"/>
    </source>
</evidence>
<gene>
    <name evidence="9" type="ORF">TWF679_005904</name>
</gene>
<comment type="caution">
    <text evidence="9">The sequence shown here is derived from an EMBL/GenBank/DDBJ whole genome shotgun (WGS) entry which is preliminary data.</text>
</comment>
<dbReference type="InterPro" id="IPR052337">
    <property type="entry name" value="SAT4-like"/>
</dbReference>
<keyword evidence="4 7" id="KW-0472">Membrane</keyword>
<feature type="compositionally biased region" description="Polar residues" evidence="6">
    <location>
        <begin position="350"/>
        <end position="363"/>
    </location>
</feature>